<keyword evidence="6 9" id="KW-0372">Hormone</keyword>
<dbReference type="GO" id="GO:0031530">
    <property type="term" value="F:gonadotropin-releasing hormone receptor binding"/>
    <property type="evidence" value="ECO:0007669"/>
    <property type="project" value="TreeGrafter"/>
</dbReference>
<dbReference type="Pfam" id="PF00446">
    <property type="entry name" value="GnRH"/>
    <property type="match status" value="1"/>
</dbReference>
<evidence type="ECO:0000313" key="12">
    <source>
        <dbReference type="Proteomes" id="UP000028990"/>
    </source>
</evidence>
<evidence type="ECO:0000256" key="1">
    <source>
        <dbReference type="ARBA" id="ARBA00004093"/>
    </source>
</evidence>
<dbReference type="GO" id="GO:0005183">
    <property type="term" value="F:gonadotropin hormone-releasing hormone activity"/>
    <property type="evidence" value="ECO:0007669"/>
    <property type="project" value="InterPro"/>
</dbReference>
<dbReference type="PANTHER" id="PTHR10522:SF0">
    <property type="entry name" value="PROGONADOLIBERIN-1"/>
    <property type="match status" value="1"/>
</dbReference>
<dbReference type="EMBL" id="KN120636">
    <property type="protein sequence ID" value="KFO38104.1"/>
    <property type="molecule type" value="Genomic_DNA"/>
</dbReference>
<dbReference type="InterPro" id="IPR004079">
    <property type="entry name" value="Gonadoliberin_I_precursor"/>
</dbReference>
<evidence type="ECO:0000256" key="4">
    <source>
        <dbReference type="ARBA" id="ARBA00022525"/>
    </source>
</evidence>
<proteinExistence type="inferred from homology"/>
<evidence type="ECO:0000256" key="6">
    <source>
        <dbReference type="ARBA" id="ARBA00022702"/>
    </source>
</evidence>
<gene>
    <name evidence="11" type="ORF">H920_00499</name>
</gene>
<comment type="subcellular location">
    <subcellularLocation>
        <location evidence="2 9">Secreted</location>
    </subcellularLocation>
</comment>
<dbReference type="PRINTS" id="PR01541">
    <property type="entry name" value="GONADOLIBRNI"/>
</dbReference>
<dbReference type="eggNOG" id="ENOG502S8C8">
    <property type="taxonomic scope" value="Eukaryota"/>
</dbReference>
<feature type="chain" id="PRO_5001873835" description="Progonadoliberin" evidence="10">
    <location>
        <begin position="24"/>
        <end position="92"/>
    </location>
</feature>
<evidence type="ECO:0000256" key="8">
    <source>
        <dbReference type="ARBA" id="ARBA00023283"/>
    </source>
</evidence>
<evidence type="ECO:0000256" key="2">
    <source>
        <dbReference type="ARBA" id="ARBA00004613"/>
    </source>
</evidence>
<evidence type="ECO:0000256" key="9">
    <source>
        <dbReference type="RuleBase" id="RU000635"/>
    </source>
</evidence>
<feature type="signal peptide" evidence="10">
    <location>
        <begin position="1"/>
        <end position="23"/>
    </location>
</feature>
<evidence type="ECO:0000256" key="10">
    <source>
        <dbReference type="SAM" id="SignalP"/>
    </source>
</evidence>
<comment type="similarity">
    <text evidence="3 9">Belongs to the GnRH family.</text>
</comment>
<evidence type="ECO:0000313" key="11">
    <source>
        <dbReference type="EMBL" id="KFO38104.1"/>
    </source>
</evidence>
<keyword evidence="4" id="KW-0964">Secreted</keyword>
<sequence length="92" mass="10187">MGPIPKLLAGFILLTLCVENGSGQHWSYGLRPGGKRNAETLVDSFQEIAKEIRHLAEPQHPECAFHQPCSPLSDLRGALESLMEEETGQKKF</sequence>
<keyword evidence="10" id="KW-0732">Signal</keyword>
<evidence type="ECO:0000256" key="7">
    <source>
        <dbReference type="ARBA" id="ARBA00022815"/>
    </source>
</evidence>
<accession>A0A091E158</accession>
<dbReference type="STRING" id="885580.ENSFDAP00000009057"/>
<keyword evidence="8" id="KW-0873">Pyrrolidone carboxylic acid</keyword>
<reference evidence="11 12" key="1">
    <citation type="submission" date="2013-11" db="EMBL/GenBank/DDBJ databases">
        <title>The Damaraland mole rat (Fukomys damarensis) genome and evolution of African mole rats.</title>
        <authorList>
            <person name="Gladyshev V.N."/>
            <person name="Fang X."/>
        </authorList>
    </citation>
    <scope>NUCLEOTIDE SEQUENCE [LARGE SCALE GENOMIC DNA]</scope>
    <source>
        <tissue evidence="11">Liver</tissue>
    </source>
</reference>
<dbReference type="InterPro" id="IPR019792">
    <property type="entry name" value="Gonadoliberin"/>
</dbReference>
<keyword evidence="7 9" id="KW-0027">Amidation</keyword>
<evidence type="ECO:0000256" key="3">
    <source>
        <dbReference type="ARBA" id="ARBA00010968"/>
    </source>
</evidence>
<dbReference type="Proteomes" id="UP000028990">
    <property type="component" value="Unassembled WGS sequence"/>
</dbReference>
<dbReference type="PROSITE" id="PS00473">
    <property type="entry name" value="GNRH"/>
    <property type="match status" value="1"/>
</dbReference>
<keyword evidence="12" id="KW-1185">Reference proteome</keyword>
<dbReference type="GO" id="GO:0005615">
    <property type="term" value="C:extracellular space"/>
    <property type="evidence" value="ECO:0007669"/>
    <property type="project" value="TreeGrafter"/>
</dbReference>
<protein>
    <recommendedName>
        <fullName evidence="9">Progonadoliberin</fullName>
    </recommendedName>
    <component>
        <recommendedName>
            <fullName evidence="9">Gonadoliberin</fullName>
        </recommendedName>
        <alternativeName>
            <fullName evidence="9">Gonadotropin-releasing hormone</fullName>
            <shortName evidence="9">GnRH</shortName>
        </alternativeName>
        <alternativeName>
            <fullName evidence="9">Luliberin</fullName>
        </alternativeName>
        <alternativeName>
            <fullName evidence="9">Luteinizing hormone-releasing hormone</fullName>
            <shortName evidence="9">LH-RH</shortName>
        </alternativeName>
    </component>
    <component>
        <recommendedName>
            <fullName evidence="9">GnRH-associated peptide</fullName>
        </recommendedName>
        <alternativeName>
            <fullName evidence="9">GnRH-associated peptide</fullName>
        </alternativeName>
    </component>
</protein>
<dbReference type="PANTHER" id="PTHR10522">
    <property type="entry name" value="GONADOLIBERIN"/>
    <property type="match status" value="1"/>
</dbReference>
<comment type="function">
    <text evidence="1">Stimulates the secretion of gonadotropins; it stimulates the secretion of both luteinizing and follicle-stimulating hormones.</text>
</comment>
<evidence type="ECO:0000256" key="5">
    <source>
        <dbReference type="ARBA" id="ARBA00022685"/>
    </source>
</evidence>
<name>A0A091E158_FUKDA</name>
<organism evidence="11 12">
    <name type="scientific">Fukomys damarensis</name>
    <name type="common">Damaraland mole rat</name>
    <name type="synonym">Cryptomys damarensis</name>
    <dbReference type="NCBI Taxonomy" id="885580"/>
    <lineage>
        <taxon>Eukaryota</taxon>
        <taxon>Metazoa</taxon>
        <taxon>Chordata</taxon>
        <taxon>Craniata</taxon>
        <taxon>Vertebrata</taxon>
        <taxon>Euteleostomi</taxon>
        <taxon>Mammalia</taxon>
        <taxon>Eutheria</taxon>
        <taxon>Euarchontoglires</taxon>
        <taxon>Glires</taxon>
        <taxon>Rodentia</taxon>
        <taxon>Hystricomorpha</taxon>
        <taxon>Bathyergidae</taxon>
        <taxon>Fukomys</taxon>
    </lineage>
</organism>
<keyword evidence="5" id="KW-0165">Cleavage on pair of basic residues</keyword>
<dbReference type="AlphaFoldDB" id="A0A091E158"/>
<dbReference type="InterPro" id="IPR002012">
    <property type="entry name" value="GnRH"/>
</dbReference>